<feature type="transmembrane region" description="Helical" evidence="1">
    <location>
        <begin position="12"/>
        <end position="34"/>
    </location>
</feature>
<keyword evidence="1" id="KW-0472">Membrane</keyword>
<name>A0A7W5E772_9BURK</name>
<feature type="transmembrane region" description="Helical" evidence="1">
    <location>
        <begin position="86"/>
        <end position="105"/>
    </location>
</feature>
<feature type="transmembrane region" description="Helical" evidence="1">
    <location>
        <begin position="54"/>
        <end position="74"/>
    </location>
</feature>
<sequence length="182" mass="19239">MSPQSAILLLHRGTGAVLAAFICLHLVNHVLLAIDPALAFGFMDRFRQVYRQPAVEAVLLLAVLLQLLGGAALARRGGALPARISGYYLLFFLLVHVTAVLWGRLGMGLDTDIRFAAAGLRSWPSIAFFAPYYFLAVLAVCFHVGLGVSRHAGARARTVTLAAGTVGLLMGTAIVGGMLALA</sequence>
<keyword evidence="1" id="KW-0812">Transmembrane</keyword>
<keyword evidence="1" id="KW-1133">Transmembrane helix</keyword>
<reference evidence="2 3" key="1">
    <citation type="submission" date="2020-08" db="EMBL/GenBank/DDBJ databases">
        <title>Genomic Encyclopedia of Type Strains, Phase III (KMG-III): the genomes of soil and plant-associated and newly described type strains.</title>
        <authorList>
            <person name="Whitman W."/>
        </authorList>
    </citation>
    <scope>NUCLEOTIDE SEQUENCE [LARGE SCALE GENOMIC DNA]</scope>
    <source>
        <strain evidence="2 3">CECT 7753</strain>
    </source>
</reference>
<proteinExistence type="predicted"/>
<feature type="transmembrane region" description="Helical" evidence="1">
    <location>
        <begin position="125"/>
        <end position="146"/>
    </location>
</feature>
<dbReference type="InterPro" id="IPR034804">
    <property type="entry name" value="SQR/QFR_C/D"/>
</dbReference>
<dbReference type="RefSeq" id="WP_175424720.1">
    <property type="nucleotide sequence ID" value="NZ_CP040017.1"/>
</dbReference>
<dbReference type="GO" id="GO:0016020">
    <property type="term" value="C:membrane"/>
    <property type="evidence" value="ECO:0007669"/>
    <property type="project" value="InterPro"/>
</dbReference>
<organism evidence="2 3">
    <name type="scientific">Pseudoduganella umbonata</name>
    <dbReference type="NCBI Taxonomy" id="864828"/>
    <lineage>
        <taxon>Bacteria</taxon>
        <taxon>Pseudomonadati</taxon>
        <taxon>Pseudomonadota</taxon>
        <taxon>Betaproteobacteria</taxon>
        <taxon>Burkholderiales</taxon>
        <taxon>Oxalobacteraceae</taxon>
        <taxon>Telluria group</taxon>
        <taxon>Pseudoduganella</taxon>
    </lineage>
</organism>
<evidence type="ECO:0000313" key="2">
    <source>
        <dbReference type="EMBL" id="MBB3219846.1"/>
    </source>
</evidence>
<feature type="transmembrane region" description="Helical" evidence="1">
    <location>
        <begin position="158"/>
        <end position="181"/>
    </location>
</feature>
<evidence type="ECO:0000256" key="1">
    <source>
        <dbReference type="SAM" id="Phobius"/>
    </source>
</evidence>
<dbReference type="AlphaFoldDB" id="A0A7W5E772"/>
<gene>
    <name evidence="2" type="ORF">FHS02_000633</name>
</gene>
<evidence type="ECO:0000313" key="3">
    <source>
        <dbReference type="Proteomes" id="UP000584325"/>
    </source>
</evidence>
<protein>
    <submittedName>
        <fullName evidence="2">Succinate dehydrogenase/fumarate reductase cytochrome b subunit</fullName>
    </submittedName>
</protein>
<accession>A0A7W5E772</accession>
<dbReference type="EMBL" id="JACHXS010000001">
    <property type="protein sequence ID" value="MBB3219846.1"/>
    <property type="molecule type" value="Genomic_DNA"/>
</dbReference>
<dbReference type="SUPFAM" id="SSF81343">
    <property type="entry name" value="Fumarate reductase respiratory complex transmembrane subunits"/>
    <property type="match status" value="1"/>
</dbReference>
<dbReference type="Proteomes" id="UP000584325">
    <property type="component" value="Unassembled WGS sequence"/>
</dbReference>
<comment type="caution">
    <text evidence="2">The sequence shown here is derived from an EMBL/GenBank/DDBJ whole genome shotgun (WGS) entry which is preliminary data.</text>
</comment>